<sequence length="813" mass="82193">MLDAALAPLLNTLLALKLRGPTFVDQLVYARSCGVQAWTLAVPTRARDAFMGGQASLTARPVNLKEFRSAAFVAVASAPPEAPAQQQPALLYALTSAGVLVTVRPATRCIDKSVSLQAPAAFGLAVSPTLVACACSSGIVRLFSTKTLAFKGNLPRPAARGATGAPETLGAAAPCAGAAGPGRSTLAGPPSAAAPGPYFPDALRCGFDSSGERLTVVYSDRSLLVWDVRDPGKALRARSILSHSGIIWGLALVPPWQAALLGPAPASAAPTPGGGGVGTGAQGSTSVLCTCGADGTIRLWNVCLDSPAGGAPPSAAAAAAAAQRRCGPDAPLRPPGGAAPGAPPPAVTLRCLRVSPCGRHLAAGDSRGNLRIYDLATFRLLLAKEAHDAEILSLDYSPPALDGSCYLASGSRDMLVHVYDTAAGYELAGTCEAHGAAVTAVRFSSSGSRLALLSCSADRSVVFRHVQTAGGGAGLVFDPYRTERGSRAVLYDLAVDATGGRAVAVGQDGQLRLFDVATGRAIRSFAGDPSCGEAVAVVMDPTGHLAVCSCADGAVAIYDLDAACLVARAAGHGDVCTGAVLLEDYRGLITVGGDGCALLWRLTPRLARRMQEAAAQCQKHMEQQAAAQTALRQHAAATPAAVHVDMSATILRVREGKPLLSVDKLPRWAQRQHAPDPDDGARLGPGGGSQLGDNQQGGNGAAAPAGKWAQRMAAAPAPAGAVPAATAGPVAGGGAAAAGPGFVPTDAAAVAAAAAGRDGAVAEQHRAWADEVEDEDEIVLCGSEEEEEEAGLRASALAGRACRAPVRAAARKE</sequence>
<dbReference type="OrthoDB" id="6154712at2759"/>
<proteinExistence type="predicted"/>
<dbReference type="PANTHER" id="PTHR45589">
    <property type="entry name" value="WD REPEAT DOMAIN 62, ISOFORM G"/>
    <property type="match status" value="1"/>
</dbReference>
<dbReference type="Proteomes" id="UP000236333">
    <property type="component" value="Unassembled WGS sequence"/>
</dbReference>
<keyword evidence="2" id="KW-0808">Transferase</keyword>
<organism evidence="2 3">
    <name type="scientific">Tetrabaena socialis</name>
    <dbReference type="NCBI Taxonomy" id="47790"/>
    <lineage>
        <taxon>Eukaryota</taxon>
        <taxon>Viridiplantae</taxon>
        <taxon>Chlorophyta</taxon>
        <taxon>core chlorophytes</taxon>
        <taxon>Chlorophyceae</taxon>
        <taxon>CS clade</taxon>
        <taxon>Chlamydomonadales</taxon>
        <taxon>Tetrabaenaceae</taxon>
        <taxon>Tetrabaena</taxon>
    </lineage>
</organism>
<evidence type="ECO:0000313" key="2">
    <source>
        <dbReference type="EMBL" id="PNH12931.1"/>
    </source>
</evidence>
<dbReference type="InterPro" id="IPR001680">
    <property type="entry name" value="WD40_rpt"/>
</dbReference>
<name>A0A2J8AK90_9CHLO</name>
<feature type="region of interest" description="Disordered" evidence="1">
    <location>
        <begin position="664"/>
        <end position="709"/>
    </location>
</feature>
<accession>A0A2J8AK90</accession>
<dbReference type="Pfam" id="PF00400">
    <property type="entry name" value="WD40"/>
    <property type="match status" value="2"/>
</dbReference>
<evidence type="ECO:0000313" key="3">
    <source>
        <dbReference type="Proteomes" id="UP000236333"/>
    </source>
</evidence>
<dbReference type="SMART" id="SM00320">
    <property type="entry name" value="WD40"/>
    <property type="match status" value="9"/>
</dbReference>
<dbReference type="Gene3D" id="2.130.10.10">
    <property type="entry name" value="YVTN repeat-like/Quinoprotein amine dehydrogenase"/>
    <property type="match status" value="3"/>
</dbReference>
<reference evidence="2 3" key="1">
    <citation type="journal article" date="2017" name="Mol. Biol. Evol.">
        <title>The 4-celled Tetrabaena socialis nuclear genome reveals the essential components for genetic control of cell number at the origin of multicellularity in the volvocine lineage.</title>
        <authorList>
            <person name="Featherston J."/>
            <person name="Arakaki Y."/>
            <person name="Hanschen E.R."/>
            <person name="Ferris P.J."/>
            <person name="Michod R.E."/>
            <person name="Olson B.J.S.C."/>
            <person name="Nozaki H."/>
            <person name="Durand P.M."/>
        </authorList>
    </citation>
    <scope>NUCLEOTIDE SEQUENCE [LARGE SCALE GENOMIC DNA]</scope>
    <source>
        <strain evidence="2 3">NIES-571</strain>
    </source>
</reference>
<dbReference type="AlphaFoldDB" id="A0A2J8AK90"/>
<dbReference type="InterPro" id="IPR011047">
    <property type="entry name" value="Quinoprotein_ADH-like_sf"/>
</dbReference>
<feature type="compositionally biased region" description="Gly residues" evidence="1">
    <location>
        <begin position="683"/>
        <end position="700"/>
    </location>
</feature>
<evidence type="ECO:0000256" key="1">
    <source>
        <dbReference type="SAM" id="MobiDB-lite"/>
    </source>
</evidence>
<dbReference type="PANTHER" id="PTHR45589:SF1">
    <property type="entry name" value="WD REPEAT DOMAIN 62, ISOFORM G"/>
    <property type="match status" value="1"/>
</dbReference>
<protein>
    <submittedName>
        <fullName evidence="2">Mitogen-activated protein kinase-binding protein 1</fullName>
    </submittedName>
</protein>
<dbReference type="EMBL" id="PGGS01000002">
    <property type="protein sequence ID" value="PNH12931.1"/>
    <property type="molecule type" value="Genomic_DNA"/>
</dbReference>
<gene>
    <name evidence="2" type="ORF">TSOC_000155</name>
</gene>
<dbReference type="SUPFAM" id="SSF50998">
    <property type="entry name" value="Quinoprotein alcohol dehydrogenase-like"/>
    <property type="match status" value="1"/>
</dbReference>
<comment type="caution">
    <text evidence="2">The sequence shown here is derived from an EMBL/GenBank/DDBJ whole genome shotgun (WGS) entry which is preliminary data.</text>
</comment>
<dbReference type="GO" id="GO:0016301">
    <property type="term" value="F:kinase activity"/>
    <property type="evidence" value="ECO:0007669"/>
    <property type="project" value="UniProtKB-KW"/>
</dbReference>
<keyword evidence="3" id="KW-1185">Reference proteome</keyword>
<keyword evidence="2" id="KW-0418">Kinase</keyword>
<dbReference type="InterPro" id="IPR015943">
    <property type="entry name" value="WD40/YVTN_repeat-like_dom_sf"/>
</dbReference>
<dbReference type="InterPro" id="IPR052779">
    <property type="entry name" value="WDR62"/>
</dbReference>